<proteinExistence type="inferred from homology"/>
<evidence type="ECO:0000313" key="5">
    <source>
        <dbReference type="EMBL" id="ONF97446.1"/>
    </source>
</evidence>
<evidence type="ECO:0000256" key="4">
    <source>
        <dbReference type="RuleBase" id="RU361117"/>
    </source>
</evidence>
<gene>
    <name evidence="5" type="primary">otsB</name>
    <name evidence="5" type="ORF">SPHI_00760</name>
</gene>
<sequence length="248" mass="25352">MLTAAATLPPPPPLVAAGHCLLLDFDGTLVDLVDRPDAVVVDADLVALMQHLVGTFAGRCALVSGRSVAQIEGFLGGAVPGLAVVGSHGAELRLPGAQIAPDRPAALHEAERVFTAAFAGEQGVLIEVKSLGVAVHYRMAPERAAEAHRLAEQFAGADGIVLQQGKMMVELRAGGNDKGTGIAALLRHAPFAGQVPVFAGDDVTDEAGLKVVADLGGVGVLVGPQRDTAAAYRLDDVAAVRGWLETAA</sequence>
<protein>
    <recommendedName>
        <fullName evidence="4">Trehalose 6-phosphate phosphatase</fullName>
        <ecNumber evidence="4">3.1.3.12</ecNumber>
    </recommendedName>
</protein>
<dbReference type="InterPro" id="IPR006379">
    <property type="entry name" value="HAD-SF_hydro_IIB"/>
</dbReference>
<dbReference type="InterPro" id="IPR003337">
    <property type="entry name" value="Trehalose_PPase"/>
</dbReference>
<comment type="function">
    <text evidence="4">Removes the phosphate from trehalose 6-phosphate to produce free trehalose.</text>
</comment>
<dbReference type="PANTHER" id="PTHR43768:SF3">
    <property type="entry name" value="TREHALOSE 6-PHOSPHATE PHOSPHATASE"/>
    <property type="match status" value="1"/>
</dbReference>
<dbReference type="STRING" id="1915074.SPHI_00760"/>
<dbReference type="AlphaFoldDB" id="A0A1V2EXQ4"/>
<dbReference type="GO" id="GO:0004805">
    <property type="term" value="F:trehalose-phosphatase activity"/>
    <property type="evidence" value="ECO:0007669"/>
    <property type="project" value="UniProtKB-EC"/>
</dbReference>
<dbReference type="OrthoDB" id="9814913at2"/>
<dbReference type="EC" id="3.1.3.12" evidence="4"/>
<keyword evidence="4" id="KW-0460">Magnesium</keyword>
<dbReference type="Gene3D" id="3.40.50.1000">
    <property type="entry name" value="HAD superfamily/HAD-like"/>
    <property type="match status" value="1"/>
</dbReference>
<dbReference type="UniPathway" id="UPA00299"/>
<reference evidence="5 6" key="1">
    <citation type="submission" date="2016-11" db="EMBL/GenBank/DDBJ databases">
        <title>Genome sequence of Sphingomonas jeddahensis G39.</title>
        <authorList>
            <person name="Poehlein A."/>
            <person name="Wuebbeler J.H."/>
            <person name="Steinbuechel A."/>
            <person name="Daniel R."/>
        </authorList>
    </citation>
    <scope>NUCLEOTIDE SEQUENCE [LARGE SCALE GENOMIC DNA]</scope>
    <source>
        <strain evidence="5 6">G39</strain>
    </source>
</reference>
<comment type="catalytic activity">
    <reaction evidence="4">
        <text>alpha,alpha-trehalose 6-phosphate + H2O = alpha,alpha-trehalose + phosphate</text>
        <dbReference type="Rhea" id="RHEA:23420"/>
        <dbReference type="ChEBI" id="CHEBI:15377"/>
        <dbReference type="ChEBI" id="CHEBI:16551"/>
        <dbReference type="ChEBI" id="CHEBI:43474"/>
        <dbReference type="ChEBI" id="CHEBI:58429"/>
        <dbReference type="EC" id="3.1.3.12"/>
    </reaction>
</comment>
<dbReference type="PANTHER" id="PTHR43768">
    <property type="entry name" value="TREHALOSE 6-PHOSPHATE PHOSPHATASE"/>
    <property type="match status" value="1"/>
</dbReference>
<keyword evidence="6" id="KW-1185">Reference proteome</keyword>
<comment type="caution">
    <text evidence="5">The sequence shown here is derived from an EMBL/GenBank/DDBJ whole genome shotgun (WGS) entry which is preliminary data.</text>
</comment>
<dbReference type="EMBL" id="MPSB01000001">
    <property type="protein sequence ID" value="ONF97446.1"/>
    <property type="molecule type" value="Genomic_DNA"/>
</dbReference>
<dbReference type="InterPro" id="IPR023214">
    <property type="entry name" value="HAD_sf"/>
</dbReference>
<name>A0A1V2EXQ4_9SPHN</name>
<comment type="similarity">
    <text evidence="2 4">Belongs to the trehalose phosphatase family.</text>
</comment>
<comment type="pathway">
    <text evidence="1 4">Glycan biosynthesis; trehalose biosynthesis.</text>
</comment>
<comment type="cofactor">
    <cofactor evidence="4">
        <name>Mg(2+)</name>
        <dbReference type="ChEBI" id="CHEBI:18420"/>
    </cofactor>
</comment>
<dbReference type="InterPro" id="IPR044651">
    <property type="entry name" value="OTSB-like"/>
</dbReference>
<dbReference type="GO" id="GO:0005992">
    <property type="term" value="P:trehalose biosynthetic process"/>
    <property type="evidence" value="ECO:0007669"/>
    <property type="project" value="UniProtKB-UniPathway"/>
</dbReference>
<dbReference type="NCBIfam" id="TIGR01484">
    <property type="entry name" value="HAD-SF-IIB"/>
    <property type="match status" value="1"/>
</dbReference>
<keyword evidence="4" id="KW-0479">Metal-binding</keyword>
<dbReference type="InterPro" id="IPR036412">
    <property type="entry name" value="HAD-like_sf"/>
</dbReference>
<dbReference type="RefSeq" id="WP_076742917.1">
    <property type="nucleotide sequence ID" value="NZ_MPSB01000001.1"/>
</dbReference>
<dbReference type="GO" id="GO:0046872">
    <property type="term" value="F:metal ion binding"/>
    <property type="evidence" value="ECO:0007669"/>
    <property type="project" value="UniProtKB-KW"/>
</dbReference>
<dbReference type="SUPFAM" id="SSF56784">
    <property type="entry name" value="HAD-like"/>
    <property type="match status" value="1"/>
</dbReference>
<dbReference type="NCBIfam" id="TIGR00685">
    <property type="entry name" value="T6PP"/>
    <property type="match status" value="1"/>
</dbReference>
<evidence type="ECO:0000313" key="6">
    <source>
        <dbReference type="Proteomes" id="UP000188729"/>
    </source>
</evidence>
<accession>A0A1V2EXQ4</accession>
<dbReference type="Proteomes" id="UP000188729">
    <property type="component" value="Unassembled WGS sequence"/>
</dbReference>
<dbReference type="Gene3D" id="3.30.70.1020">
    <property type="entry name" value="Trehalose-6-phosphate phosphatase related protein, domain 2"/>
    <property type="match status" value="1"/>
</dbReference>
<evidence type="ECO:0000256" key="1">
    <source>
        <dbReference type="ARBA" id="ARBA00005199"/>
    </source>
</evidence>
<keyword evidence="3 4" id="KW-0378">Hydrolase</keyword>
<evidence type="ECO:0000256" key="3">
    <source>
        <dbReference type="ARBA" id="ARBA00022801"/>
    </source>
</evidence>
<evidence type="ECO:0000256" key="2">
    <source>
        <dbReference type="ARBA" id="ARBA00008770"/>
    </source>
</evidence>
<organism evidence="5 6">
    <name type="scientific">Sphingomonas jeddahensis</name>
    <dbReference type="NCBI Taxonomy" id="1915074"/>
    <lineage>
        <taxon>Bacteria</taxon>
        <taxon>Pseudomonadati</taxon>
        <taxon>Pseudomonadota</taxon>
        <taxon>Alphaproteobacteria</taxon>
        <taxon>Sphingomonadales</taxon>
        <taxon>Sphingomonadaceae</taxon>
        <taxon>Sphingomonas</taxon>
    </lineage>
</organism>
<dbReference type="Pfam" id="PF02358">
    <property type="entry name" value="Trehalose_PPase"/>
    <property type="match status" value="1"/>
</dbReference>